<dbReference type="AlphaFoldDB" id="A0A8H4VZ27"/>
<comment type="caution">
    <text evidence="2">The sequence shown here is derived from an EMBL/GenBank/DDBJ whole genome shotgun (WGS) entry which is preliminary data.</text>
</comment>
<evidence type="ECO:0000313" key="3">
    <source>
        <dbReference type="Proteomes" id="UP000566819"/>
    </source>
</evidence>
<evidence type="ECO:0000313" key="2">
    <source>
        <dbReference type="EMBL" id="KAF4628063.1"/>
    </source>
</evidence>
<organism evidence="2 3">
    <name type="scientific">Cudoniella acicularis</name>
    <dbReference type="NCBI Taxonomy" id="354080"/>
    <lineage>
        <taxon>Eukaryota</taxon>
        <taxon>Fungi</taxon>
        <taxon>Dikarya</taxon>
        <taxon>Ascomycota</taxon>
        <taxon>Pezizomycotina</taxon>
        <taxon>Leotiomycetes</taxon>
        <taxon>Helotiales</taxon>
        <taxon>Tricladiaceae</taxon>
        <taxon>Cudoniella</taxon>
    </lineage>
</organism>
<feature type="region of interest" description="Disordered" evidence="1">
    <location>
        <begin position="111"/>
        <end position="151"/>
    </location>
</feature>
<reference evidence="2 3" key="1">
    <citation type="submission" date="2020-03" db="EMBL/GenBank/DDBJ databases">
        <title>Draft Genome Sequence of Cudoniella acicularis.</title>
        <authorList>
            <person name="Buettner E."/>
            <person name="Kellner H."/>
        </authorList>
    </citation>
    <scope>NUCLEOTIDE SEQUENCE [LARGE SCALE GENOMIC DNA]</scope>
    <source>
        <strain evidence="2 3">DSM 108380</strain>
    </source>
</reference>
<protein>
    <submittedName>
        <fullName evidence="2">Uncharacterized protein</fullName>
    </submittedName>
</protein>
<evidence type="ECO:0000256" key="1">
    <source>
        <dbReference type="SAM" id="MobiDB-lite"/>
    </source>
</evidence>
<dbReference type="OrthoDB" id="18574at2759"/>
<accession>A0A8H4VZ27</accession>
<proteinExistence type="predicted"/>
<sequence length="151" mass="16349">MIVKERVHKVIVQVYFFLLKMLKRYPSPQELASQANQKASEAMEQGEKMVREGYDGVSGRVESVVESGKVMVENTAEEAGVVGNNIMEAGKDITERAGIVGNNAKEAAKSADNLASQEAGHLLGNAQEQLGDNIEEVGKGLKDNPKKDGNY</sequence>
<dbReference type="Proteomes" id="UP000566819">
    <property type="component" value="Unassembled WGS sequence"/>
</dbReference>
<feature type="compositionally biased region" description="Basic and acidic residues" evidence="1">
    <location>
        <begin position="136"/>
        <end position="151"/>
    </location>
</feature>
<gene>
    <name evidence="2" type="ORF">G7Y89_g10097</name>
</gene>
<dbReference type="EMBL" id="JAAMPI010000867">
    <property type="protein sequence ID" value="KAF4628063.1"/>
    <property type="molecule type" value="Genomic_DNA"/>
</dbReference>
<keyword evidence="3" id="KW-1185">Reference proteome</keyword>
<name>A0A8H4VZ27_9HELO</name>